<dbReference type="EMBL" id="JALBCA010000191">
    <property type="protein sequence ID" value="KAI2381650.1"/>
    <property type="molecule type" value="Genomic_DNA"/>
</dbReference>
<reference evidence="1" key="1">
    <citation type="journal article" date="2022" name="bioRxiv">
        <title>Population genetic analysis of Ophidiomyces ophidiicola, the causative agent of snake fungal disease, indicates recent introductions to the USA.</title>
        <authorList>
            <person name="Ladner J.T."/>
            <person name="Palmer J.M."/>
            <person name="Ettinger C.L."/>
            <person name="Stajich J.E."/>
            <person name="Farrell T.M."/>
            <person name="Glorioso B.M."/>
            <person name="Lawson B."/>
            <person name="Price S.J."/>
            <person name="Stengle A.G."/>
            <person name="Grear D.A."/>
            <person name="Lorch J.M."/>
        </authorList>
    </citation>
    <scope>NUCLEOTIDE SEQUENCE</scope>
    <source>
        <strain evidence="1">NWHC 24266-5</strain>
    </source>
</reference>
<evidence type="ECO:0000313" key="1">
    <source>
        <dbReference type="EMBL" id="KAI2381650.1"/>
    </source>
</evidence>
<name>A0ACB8UMH4_9EURO</name>
<sequence length="226" mass="25023">MAAPKFELYGYFRSSCSGRLRIALHLKAIPYTRHFINLLQGEQRSDAFKALNPSGTVPLLVSHHPDTNATFTIGQSLAALEYLEECMPAGTRALLPPLSDPVARARVRTVCLLIGCDIQPVTNLRIQMKVKAMQGDPAAWSCELATQGFEALEKTLEGSAGKYCVGDEITLADVCLVPAVWAAERVNVDFSRLPLVKRVFDEMMKEDAVQKAHWQHQEDTPETLRA</sequence>
<gene>
    <name evidence="1" type="ORF">LOY88_006697</name>
</gene>
<comment type="caution">
    <text evidence="1">The sequence shown here is derived from an EMBL/GenBank/DDBJ whole genome shotgun (WGS) entry which is preliminary data.</text>
</comment>
<protein>
    <submittedName>
        <fullName evidence="1">Uncharacterized protein</fullName>
    </submittedName>
</protein>
<accession>A0ACB8UMH4</accession>
<organism evidence="1">
    <name type="scientific">Ophidiomyces ophidiicola</name>
    <dbReference type="NCBI Taxonomy" id="1387563"/>
    <lineage>
        <taxon>Eukaryota</taxon>
        <taxon>Fungi</taxon>
        <taxon>Dikarya</taxon>
        <taxon>Ascomycota</taxon>
        <taxon>Pezizomycotina</taxon>
        <taxon>Eurotiomycetes</taxon>
        <taxon>Eurotiomycetidae</taxon>
        <taxon>Onygenales</taxon>
        <taxon>Onygenaceae</taxon>
        <taxon>Ophidiomyces</taxon>
    </lineage>
</organism>
<proteinExistence type="predicted"/>